<dbReference type="Proteomes" id="UP000001171">
    <property type="component" value="Chromosome"/>
</dbReference>
<dbReference type="CDD" id="cd12797">
    <property type="entry name" value="M23_peptidase"/>
    <property type="match status" value="1"/>
</dbReference>
<dbReference type="eggNOG" id="COG0739">
    <property type="taxonomic scope" value="Bacteria"/>
</dbReference>
<dbReference type="InterPro" id="IPR016047">
    <property type="entry name" value="M23ase_b-sheet_dom"/>
</dbReference>
<dbReference type="OrthoDB" id="9805070at2"/>
<feature type="domain" description="M23ase beta-sheet core" evidence="2">
    <location>
        <begin position="132"/>
        <end position="233"/>
    </location>
</feature>
<feature type="region of interest" description="Disordered" evidence="1">
    <location>
        <begin position="60"/>
        <end position="95"/>
    </location>
</feature>
<name>Q5QZG1_IDILO</name>
<protein>
    <submittedName>
        <fullName evidence="3">Secreted metallopeptidase, family M23/M37</fullName>
    </submittedName>
</protein>
<evidence type="ECO:0000313" key="3">
    <source>
        <dbReference type="EMBL" id="AAV83434.1"/>
    </source>
</evidence>
<dbReference type="SUPFAM" id="SSF51261">
    <property type="entry name" value="Duplicated hybrid motif"/>
    <property type="match status" value="1"/>
</dbReference>
<dbReference type="InterPro" id="IPR050570">
    <property type="entry name" value="Cell_wall_metabolism_enzyme"/>
</dbReference>
<dbReference type="Pfam" id="PF01551">
    <property type="entry name" value="Peptidase_M23"/>
    <property type="match status" value="1"/>
</dbReference>
<proteinExistence type="predicted"/>
<dbReference type="RefSeq" id="WP_011235825.1">
    <property type="nucleotide sequence ID" value="NC_006512.1"/>
</dbReference>
<dbReference type="PANTHER" id="PTHR21666:SF270">
    <property type="entry name" value="MUREIN HYDROLASE ACTIVATOR ENVC"/>
    <property type="match status" value="1"/>
</dbReference>
<keyword evidence="4" id="KW-1185">Reference proteome</keyword>
<sequence>MKPARKFIVPVSLSLLVIGLLMTKQVYSVELVQMCKVTTIGVSGSSTSWTSQTCWWEDLGGGGGGGPGGGSGDPFPSGGGGSGGSPTYSHNDFDTDGNNESDCWKSLVANGDHYLDEGDDFGMRVLSGKNDMHDGIDIQAPYGSIIRSPAYGKVTGVEKTDSGLNGAYVRMRYMKNQTLYEAVMIHMVEDSPTVGIGDIVYPGTPLGMVNSTGSSTGDHLHFQLYVIDTPISPDGINPWTGKPYNYAALGPKTPIDPVPRMGDLSCEI</sequence>
<evidence type="ECO:0000259" key="2">
    <source>
        <dbReference type="Pfam" id="PF01551"/>
    </source>
</evidence>
<organism evidence="3 4">
    <name type="scientific">Idiomarina loihiensis (strain ATCC BAA-735 / DSM 15497 / L2-TR)</name>
    <dbReference type="NCBI Taxonomy" id="283942"/>
    <lineage>
        <taxon>Bacteria</taxon>
        <taxon>Pseudomonadati</taxon>
        <taxon>Pseudomonadota</taxon>
        <taxon>Gammaproteobacteria</taxon>
        <taxon>Alteromonadales</taxon>
        <taxon>Idiomarinaceae</taxon>
        <taxon>Idiomarina</taxon>
    </lineage>
</organism>
<dbReference type="AlphaFoldDB" id="Q5QZG1"/>
<dbReference type="STRING" id="283942.IL2602"/>
<accession>Q5QZG1</accession>
<reference evidence="3 4" key="1">
    <citation type="journal article" date="2004" name="Proc. Natl. Acad. Sci. U.S.A.">
        <title>Genome sequence of the deep-sea gamma-proteobacterium Idiomarina loihiensis reveals amino acid fermentation as a source of carbon and energy.</title>
        <authorList>
            <person name="Hou S."/>
            <person name="Saw J.H."/>
            <person name="Lee K.S."/>
            <person name="Freitas T.A."/>
            <person name="Belisle C."/>
            <person name="Kawarabayasi Y."/>
            <person name="Donachie S.P."/>
            <person name="Pikina A."/>
            <person name="Galperin M.Y."/>
            <person name="Koonin E.V."/>
            <person name="Makarova K.S."/>
            <person name="Omelchenko M.V."/>
            <person name="Sorokin A."/>
            <person name="Wolf Y.I."/>
            <person name="Li Q.X."/>
            <person name="Keum Y.S."/>
            <person name="Campbell S."/>
            <person name="Denery J."/>
            <person name="Aizawa S."/>
            <person name="Shibata S."/>
            <person name="Malahoff A."/>
            <person name="Alam M."/>
        </authorList>
    </citation>
    <scope>NUCLEOTIDE SEQUENCE [LARGE SCALE GENOMIC DNA]</scope>
    <source>
        <strain evidence="4">ATCC BAA-735 / DSM 15497 / L2-TR</strain>
    </source>
</reference>
<dbReference type="InterPro" id="IPR011055">
    <property type="entry name" value="Dup_hybrid_motif"/>
</dbReference>
<dbReference type="HOGENOM" id="CLU_1037369_0_0_6"/>
<gene>
    <name evidence="3" type="ordered locus">IL2602</name>
</gene>
<feature type="compositionally biased region" description="Gly residues" evidence="1">
    <location>
        <begin position="60"/>
        <end position="84"/>
    </location>
</feature>
<dbReference type="EMBL" id="AE017340">
    <property type="protein sequence ID" value="AAV83434.1"/>
    <property type="molecule type" value="Genomic_DNA"/>
</dbReference>
<dbReference type="GeneID" id="41337800"/>
<dbReference type="KEGG" id="ilo:IL2602"/>
<dbReference type="Gene3D" id="2.70.70.10">
    <property type="entry name" value="Glucose Permease (Domain IIA)"/>
    <property type="match status" value="1"/>
</dbReference>
<evidence type="ECO:0000256" key="1">
    <source>
        <dbReference type="SAM" id="MobiDB-lite"/>
    </source>
</evidence>
<dbReference type="GO" id="GO:0004222">
    <property type="term" value="F:metalloendopeptidase activity"/>
    <property type="evidence" value="ECO:0007669"/>
    <property type="project" value="TreeGrafter"/>
</dbReference>
<dbReference type="PANTHER" id="PTHR21666">
    <property type="entry name" value="PEPTIDASE-RELATED"/>
    <property type="match status" value="1"/>
</dbReference>
<evidence type="ECO:0000313" key="4">
    <source>
        <dbReference type="Proteomes" id="UP000001171"/>
    </source>
</evidence>